<keyword evidence="2" id="KW-0472">Membrane</keyword>
<proteinExistence type="predicted"/>
<dbReference type="InterPro" id="IPR004821">
    <property type="entry name" value="Cyt_trans-like"/>
</dbReference>
<organism evidence="3 4">
    <name type="scientific">Mycoplasmopsis fermentans (strain ATCC 19989 / NBRC 14854 / NCTC 10117 / PG18)</name>
    <name type="common">Mycoplasma fermentans</name>
    <dbReference type="NCBI Taxonomy" id="496833"/>
    <lineage>
        <taxon>Bacteria</taxon>
        <taxon>Bacillati</taxon>
        <taxon>Mycoplasmatota</taxon>
        <taxon>Mycoplasmoidales</taxon>
        <taxon>Metamycoplasmataceae</taxon>
        <taxon>Mycoplasmopsis</taxon>
    </lineage>
</organism>
<name>C4XEQ6_MYCFP</name>
<dbReference type="KEGG" id="mfp:MBIO_0363"/>
<dbReference type="Gene3D" id="3.40.50.620">
    <property type="entry name" value="HUPs"/>
    <property type="match status" value="1"/>
</dbReference>
<keyword evidence="2" id="KW-1133">Transmembrane helix</keyword>
<dbReference type="InterPro" id="IPR014729">
    <property type="entry name" value="Rossmann-like_a/b/a_fold"/>
</dbReference>
<dbReference type="GO" id="GO:0003723">
    <property type="term" value="F:RNA binding"/>
    <property type="evidence" value="ECO:0007669"/>
    <property type="project" value="UniProtKB-KW"/>
</dbReference>
<accession>C4XEQ6</accession>
<dbReference type="NCBIfam" id="TIGR00125">
    <property type="entry name" value="cyt_tran_rel"/>
    <property type="match status" value="1"/>
</dbReference>
<evidence type="ECO:0000256" key="2">
    <source>
        <dbReference type="SAM" id="Phobius"/>
    </source>
</evidence>
<dbReference type="PANTHER" id="PTHR37825">
    <property type="entry name" value="TRNA(MET) CYTIDINE ACETATE LIGASE"/>
    <property type="match status" value="1"/>
</dbReference>
<dbReference type="PATRIC" id="fig|496833.3.peg.791"/>
<dbReference type="AlphaFoldDB" id="C4XEQ6"/>
<evidence type="ECO:0000256" key="1">
    <source>
        <dbReference type="ARBA" id="ARBA00022884"/>
    </source>
</evidence>
<feature type="transmembrane region" description="Helical" evidence="2">
    <location>
        <begin position="12"/>
        <end position="32"/>
    </location>
</feature>
<dbReference type="Proteomes" id="UP000006810">
    <property type="component" value="Chromosome"/>
</dbReference>
<evidence type="ECO:0000313" key="3">
    <source>
        <dbReference type="EMBL" id="BAH69628.1"/>
    </source>
</evidence>
<keyword evidence="2" id="KW-0812">Transmembrane</keyword>
<keyword evidence="1" id="KW-0694">RNA-binding</keyword>
<reference evidence="3 4" key="1">
    <citation type="journal article" date="2009" name="Curr. Microbiol.">
        <title>Molecular cloning and expression of a novel cholinephosphotransferase involved in glycoglycerophospholipid biosynthesis of Mycoplasma fermentans.</title>
        <authorList>
            <person name="Ishida N."/>
            <person name="Irikura D."/>
            <person name="Matsuda K."/>
            <person name="Sato S."/>
            <person name="Asano K."/>
        </authorList>
    </citation>
    <scope>NUCLEOTIDE SEQUENCE [LARGE SCALE GENOMIC DNA]</scope>
    <source>
        <strain evidence="4">ATCC 19989 / NBRC 14854 / NCTC 10117 / PG18</strain>
    </source>
</reference>
<dbReference type="InterPro" id="IPR008513">
    <property type="entry name" value="tRNA(Met)_cyd_acetate_ligase"/>
</dbReference>
<keyword evidence="4" id="KW-1185">Reference proteome</keyword>
<sequence length="336" mass="39479">MLIIISKKTNYFYFALLFASKINIWFFIFIYYNNKYLFKRRTMAVGIIAEYNPFHNGHIKQINWVKEHFPGEKIVVVMSDKFSQRGELTVVPFSIRKKYAKKYGVNKVIKLKFEETVQAAHIFAYNAVMKLYKAKVDKIVFGSESNNPDSMLYCAKVMKEKHNEFSFALLQKMKKSGLSYPKAVSEVMKELVGESFEMPNDILGFEYIKVIVYNNLPIKIYTLRREVGYHSDKVVDEFASASYLRKLIYQGQDIRAYSPMTFKKVPRTTASLYWKFQKIMNHTSLKKIKRIPLISEGIENLLKKNITYPTYESFVKHVLQKDIQLKNPKNNSLNFK</sequence>
<dbReference type="GO" id="GO:0003824">
    <property type="term" value="F:catalytic activity"/>
    <property type="evidence" value="ECO:0007669"/>
    <property type="project" value="InterPro"/>
</dbReference>
<dbReference type="EMBL" id="AP009608">
    <property type="protein sequence ID" value="BAH69628.1"/>
    <property type="molecule type" value="Genomic_DNA"/>
</dbReference>
<gene>
    <name evidence="3" type="ordered locus">MBIO_0363</name>
</gene>
<dbReference type="PANTHER" id="PTHR37825:SF1">
    <property type="entry name" value="TRNA(MET) CYTIDINE ACETATE LIGASE"/>
    <property type="match status" value="1"/>
</dbReference>
<evidence type="ECO:0008006" key="5">
    <source>
        <dbReference type="Google" id="ProtNLM"/>
    </source>
</evidence>
<dbReference type="eggNOG" id="COG1323">
    <property type="taxonomic scope" value="Bacteria"/>
</dbReference>
<dbReference type="Pfam" id="PF05636">
    <property type="entry name" value="HIGH_NTase1"/>
    <property type="match status" value="1"/>
</dbReference>
<dbReference type="SUPFAM" id="SSF52374">
    <property type="entry name" value="Nucleotidylyl transferase"/>
    <property type="match status" value="1"/>
</dbReference>
<dbReference type="HOGENOM" id="CLU_038915_1_0_14"/>
<protein>
    <recommendedName>
        <fullName evidence="5">tRNA(Met) cytidine acetate ligase</fullName>
    </recommendedName>
</protein>
<dbReference type="NCBIfam" id="NF010192">
    <property type="entry name" value="PRK13671.1"/>
    <property type="match status" value="1"/>
</dbReference>
<evidence type="ECO:0000313" key="4">
    <source>
        <dbReference type="Proteomes" id="UP000006810"/>
    </source>
</evidence>